<accession>A0A6G1XBM6</accession>
<organism evidence="1 2">
    <name type="scientific">Salinibacillus xinjiangensis</name>
    <dbReference type="NCBI Taxonomy" id="1229268"/>
    <lineage>
        <taxon>Bacteria</taxon>
        <taxon>Bacillati</taxon>
        <taxon>Bacillota</taxon>
        <taxon>Bacilli</taxon>
        <taxon>Bacillales</taxon>
        <taxon>Bacillaceae</taxon>
        <taxon>Salinibacillus</taxon>
    </lineage>
</organism>
<dbReference type="RefSeq" id="WP_153730188.1">
    <property type="nucleotide sequence ID" value="NZ_WJNH01000019.1"/>
</dbReference>
<dbReference type="OrthoDB" id="2112405at2"/>
<dbReference type="AlphaFoldDB" id="A0A6G1XBM6"/>
<keyword evidence="2" id="KW-1185">Reference proteome</keyword>
<sequence length="67" mass="7963">MLTNQKVKADQLVEMIYQSKTGELTKRVVKVYGSNKTKIFGYCYLRKNYRSFKKEQILAMIPKKRRA</sequence>
<evidence type="ECO:0008006" key="3">
    <source>
        <dbReference type="Google" id="ProtNLM"/>
    </source>
</evidence>
<protein>
    <recommendedName>
        <fullName evidence="3">WYL domain-containing protein</fullName>
    </recommendedName>
</protein>
<dbReference type="Proteomes" id="UP000480185">
    <property type="component" value="Unassembled WGS sequence"/>
</dbReference>
<comment type="caution">
    <text evidence="1">The sequence shown here is derived from an EMBL/GenBank/DDBJ whole genome shotgun (WGS) entry which is preliminary data.</text>
</comment>
<reference evidence="1 2" key="1">
    <citation type="submission" date="2019-11" db="EMBL/GenBank/DDBJ databases">
        <authorList>
            <person name="Li J."/>
        </authorList>
    </citation>
    <scope>NUCLEOTIDE SEQUENCE [LARGE SCALE GENOMIC DNA]</scope>
    <source>
        <strain evidence="1 2">J4</strain>
    </source>
</reference>
<proteinExistence type="predicted"/>
<evidence type="ECO:0000313" key="1">
    <source>
        <dbReference type="EMBL" id="MRG88319.1"/>
    </source>
</evidence>
<evidence type="ECO:0000313" key="2">
    <source>
        <dbReference type="Proteomes" id="UP000480185"/>
    </source>
</evidence>
<dbReference type="EMBL" id="WJNH01000019">
    <property type="protein sequence ID" value="MRG88319.1"/>
    <property type="molecule type" value="Genomic_DNA"/>
</dbReference>
<gene>
    <name evidence="1" type="ORF">GH754_18860</name>
</gene>
<name>A0A6G1XBM6_9BACI</name>